<name>A0A7R6PTH3_9BACT</name>
<dbReference type="PROSITE" id="PS50005">
    <property type="entry name" value="TPR"/>
    <property type="match status" value="2"/>
</dbReference>
<feature type="region of interest" description="Disordered" evidence="2">
    <location>
        <begin position="110"/>
        <end position="138"/>
    </location>
</feature>
<gene>
    <name evidence="4" type="ORF">TTHT_0771</name>
</gene>
<dbReference type="SMART" id="SM00028">
    <property type="entry name" value="TPR"/>
    <property type="match status" value="3"/>
</dbReference>
<evidence type="ECO:0008006" key="6">
    <source>
        <dbReference type="Google" id="ProtNLM"/>
    </source>
</evidence>
<keyword evidence="3" id="KW-0472">Membrane</keyword>
<dbReference type="EMBL" id="AP017470">
    <property type="protein sequence ID" value="BBB32337.1"/>
    <property type="molecule type" value="Genomic_DNA"/>
</dbReference>
<protein>
    <recommendedName>
        <fullName evidence="6">Tetratricopeptide repeat protein</fullName>
    </recommendedName>
</protein>
<evidence type="ECO:0000256" key="1">
    <source>
        <dbReference type="PROSITE-ProRule" id="PRU00339"/>
    </source>
</evidence>
<keyword evidence="3" id="KW-0812">Transmembrane</keyword>
<dbReference type="InterPro" id="IPR019734">
    <property type="entry name" value="TPR_rpt"/>
</dbReference>
<evidence type="ECO:0000313" key="4">
    <source>
        <dbReference type="EMBL" id="BBB32337.1"/>
    </source>
</evidence>
<feature type="compositionally biased region" description="Acidic residues" evidence="2">
    <location>
        <begin position="126"/>
        <end position="137"/>
    </location>
</feature>
<feature type="region of interest" description="Disordered" evidence="2">
    <location>
        <begin position="214"/>
        <end position="245"/>
    </location>
</feature>
<evidence type="ECO:0000256" key="2">
    <source>
        <dbReference type="SAM" id="MobiDB-lite"/>
    </source>
</evidence>
<dbReference type="Proteomes" id="UP000595564">
    <property type="component" value="Chromosome"/>
</dbReference>
<sequence length="629" mass="74439">MEKKEIIEKTKKAYQLYKENKIYHAFKEIYPVAQKVKTEKVQKLYKVITIKAKQLLEDLYNSGELNKLEEIEYMFFEGVNIPAIKKIFQKAREDRKKLLEQLKEEEDLEDFSENSSTYQGISLEDNYTEDEKNESESFDFNADNFKLSSFSEDEMGEQDVNALIQKGVSLYEVGDIENALVVWEKALQLQPENDFVKEYIANARRELGDNTVAQDIDSDSNYSDNSLQEFQTDTPSLEPEQNDELKEKEEEVEIIFDEENLSGELKRAIAIARSGDVERANKILNSLYSNNQINENQYKNAKKFISKIEKEVGVTIVKNKLKNMINDKDFENALNYLKKNRNRLSVEEANRIEQLIMQKKQEQALSQSFELELDEQPETKLETTKSKPILKRENIKLKARKNIKHKNKKSNLSVYFKTTFFFILLIVILAVVIFYGIKVIQSNIQTDNTAFDIQTFQLQELEKQKKARFNKYIKEARNYFDLGEYLFAYYTYLHAERFGKLNEQQIAFLSKARRLMKQEAINKRKELRLAERYYKTRQYEKAIPHYKNLLSENPEDLTIKEKLFDCYKKTAINYALNNNVLKAKTYFKYALVLNRNDSEIPKHLKVLDRYLKGQINQRLLTQWFYFYIK</sequence>
<reference evidence="4 5" key="1">
    <citation type="journal article" date="2012" name="Extremophiles">
        <title>Thermotomaculum hydrothermale gen. nov., sp. nov., a novel heterotrophic thermophile within the phylum Acidobacteria from a deep-sea hydrothermal vent chimney in the Southern Okinawa Trough.</title>
        <authorList>
            <person name="Izumi H."/>
            <person name="Nunoura T."/>
            <person name="Miyazaki M."/>
            <person name="Mino S."/>
            <person name="Toki T."/>
            <person name="Takai K."/>
            <person name="Sako Y."/>
            <person name="Sawabe T."/>
            <person name="Nakagawa S."/>
        </authorList>
    </citation>
    <scope>NUCLEOTIDE SEQUENCE [LARGE SCALE GENOMIC DNA]</scope>
    <source>
        <strain evidence="4 5">AC55</strain>
    </source>
</reference>
<dbReference type="PROSITE" id="PS50293">
    <property type="entry name" value="TPR_REGION"/>
    <property type="match status" value="1"/>
</dbReference>
<feature type="transmembrane region" description="Helical" evidence="3">
    <location>
        <begin position="414"/>
        <end position="437"/>
    </location>
</feature>
<evidence type="ECO:0000256" key="3">
    <source>
        <dbReference type="SAM" id="Phobius"/>
    </source>
</evidence>
<feature type="repeat" description="TPR" evidence="1">
    <location>
        <begin position="160"/>
        <end position="193"/>
    </location>
</feature>
<dbReference type="RefSeq" id="WP_201328684.1">
    <property type="nucleotide sequence ID" value="NZ_AP017470.1"/>
</dbReference>
<dbReference type="Gene3D" id="1.25.40.10">
    <property type="entry name" value="Tetratricopeptide repeat domain"/>
    <property type="match status" value="2"/>
</dbReference>
<dbReference type="KEGG" id="thyd:TTHT_0771"/>
<keyword evidence="5" id="KW-1185">Reference proteome</keyword>
<organism evidence="4 5">
    <name type="scientific">Thermotomaculum hydrothermale</name>
    <dbReference type="NCBI Taxonomy" id="981385"/>
    <lineage>
        <taxon>Bacteria</taxon>
        <taxon>Pseudomonadati</taxon>
        <taxon>Acidobacteriota</taxon>
        <taxon>Holophagae</taxon>
        <taxon>Thermotomaculales</taxon>
        <taxon>Thermotomaculaceae</taxon>
        <taxon>Thermotomaculum</taxon>
    </lineage>
</organism>
<proteinExistence type="predicted"/>
<accession>A0A7R6PTH3</accession>
<dbReference type="AlphaFoldDB" id="A0A7R6PTH3"/>
<evidence type="ECO:0000313" key="5">
    <source>
        <dbReference type="Proteomes" id="UP000595564"/>
    </source>
</evidence>
<keyword evidence="3" id="KW-1133">Transmembrane helix</keyword>
<dbReference type="SUPFAM" id="SSF48452">
    <property type="entry name" value="TPR-like"/>
    <property type="match status" value="1"/>
</dbReference>
<feature type="repeat" description="TPR" evidence="1">
    <location>
        <begin position="523"/>
        <end position="556"/>
    </location>
</feature>
<keyword evidence="1" id="KW-0802">TPR repeat</keyword>
<dbReference type="InterPro" id="IPR011990">
    <property type="entry name" value="TPR-like_helical_dom_sf"/>
</dbReference>